<dbReference type="SUPFAM" id="SSF53850">
    <property type="entry name" value="Periplasmic binding protein-like II"/>
    <property type="match status" value="1"/>
</dbReference>
<evidence type="ECO:0000256" key="2">
    <source>
        <dbReference type="ARBA" id="ARBA00023015"/>
    </source>
</evidence>
<dbReference type="Gene3D" id="3.40.190.10">
    <property type="entry name" value="Periplasmic binding protein-like II"/>
    <property type="match status" value="2"/>
</dbReference>
<evidence type="ECO:0000256" key="5">
    <source>
        <dbReference type="ARBA" id="ARBA00023163"/>
    </source>
</evidence>
<dbReference type="PRINTS" id="PR00039">
    <property type="entry name" value="HTHLYSR"/>
</dbReference>
<dbReference type="InterPro" id="IPR036390">
    <property type="entry name" value="WH_DNA-bd_sf"/>
</dbReference>
<dbReference type="InterPro" id="IPR005119">
    <property type="entry name" value="LysR_subst-bd"/>
</dbReference>
<comment type="similarity">
    <text evidence="1">Belongs to the LysR transcriptional regulatory family.</text>
</comment>
<keyword evidence="3" id="KW-0238">DNA-binding</keyword>
<gene>
    <name evidence="7" type="ORF">IG616_03580</name>
</gene>
<reference evidence="7 8" key="2">
    <citation type="journal article" date="2021" name="Int. J. Syst. Evol. Microbiol.">
        <title>Roseibium litorale sp. nov., isolated from a tidal flat sediment and proposal for the reclassification of Labrenzia polysiphoniae as Roseibium polysiphoniae comb. nov.</title>
        <authorList>
            <person name="Liu Y."/>
            <person name="Pei T."/>
            <person name="Du J."/>
            <person name="Chao M."/>
            <person name="Deng M.R."/>
            <person name="Zhu H."/>
        </authorList>
    </citation>
    <scope>NUCLEOTIDE SEQUENCE [LARGE SCALE GENOMIC DNA]</scope>
    <source>
        <strain evidence="7 8">4C16A</strain>
    </source>
</reference>
<dbReference type="SUPFAM" id="SSF46785">
    <property type="entry name" value="Winged helix' DNA-binding domain"/>
    <property type="match status" value="1"/>
</dbReference>
<dbReference type="Proteomes" id="UP000632063">
    <property type="component" value="Unassembled WGS sequence"/>
</dbReference>
<sequence>MISLRQLRYLEALATHLHFRRAAEAVSVSQPALSMQIKELEEELGLSLIERQPNAIRLTREGGEIVERARKILTDVRDLADYARQLSSPLSGPLRLGIIPSIAPYLLPRILPALNQAHPQLDLTIRETLTDPLTRELIAGELDAMIVALPVTETALCSAALFTDRFLLARQSSDTVDPRARVCPDDIRNQNLLLLEEGHCLRDQALNYCASLPTPGRNTLGATSLATVMQMVAAGFGVTLLPEICADVEVRDDRVLLQRFEDPQPARTVGLVWRRSSPRQQDFEALAETLQDSIGPR</sequence>
<dbReference type="Gene3D" id="1.10.10.10">
    <property type="entry name" value="Winged helix-like DNA-binding domain superfamily/Winged helix DNA-binding domain"/>
    <property type="match status" value="1"/>
</dbReference>
<evidence type="ECO:0000313" key="7">
    <source>
        <dbReference type="EMBL" id="MBD8890613.1"/>
    </source>
</evidence>
<proteinExistence type="inferred from homology"/>
<evidence type="ECO:0000256" key="4">
    <source>
        <dbReference type="ARBA" id="ARBA00023159"/>
    </source>
</evidence>
<evidence type="ECO:0000256" key="3">
    <source>
        <dbReference type="ARBA" id="ARBA00023125"/>
    </source>
</evidence>
<dbReference type="CDD" id="cd08411">
    <property type="entry name" value="PBP2_OxyR"/>
    <property type="match status" value="1"/>
</dbReference>
<organism evidence="7 8">
    <name type="scientific">Roseibium litorale</name>
    <dbReference type="NCBI Taxonomy" id="2803841"/>
    <lineage>
        <taxon>Bacteria</taxon>
        <taxon>Pseudomonadati</taxon>
        <taxon>Pseudomonadota</taxon>
        <taxon>Alphaproteobacteria</taxon>
        <taxon>Hyphomicrobiales</taxon>
        <taxon>Stappiaceae</taxon>
        <taxon>Roseibium</taxon>
    </lineage>
</organism>
<keyword evidence="2" id="KW-0805">Transcription regulation</keyword>
<dbReference type="PANTHER" id="PTHR30346:SF26">
    <property type="entry name" value="HYDROGEN PEROXIDE-INDUCIBLE GENES ACTIVATOR"/>
    <property type="match status" value="1"/>
</dbReference>
<dbReference type="Pfam" id="PF00126">
    <property type="entry name" value="HTH_1"/>
    <property type="match status" value="1"/>
</dbReference>
<keyword evidence="8" id="KW-1185">Reference proteome</keyword>
<evidence type="ECO:0000256" key="1">
    <source>
        <dbReference type="ARBA" id="ARBA00009437"/>
    </source>
</evidence>
<name>A0ABR9CIN5_9HYPH</name>
<protein>
    <submittedName>
        <fullName evidence="7">LysR family transcriptional regulator</fullName>
    </submittedName>
</protein>
<dbReference type="InterPro" id="IPR000847">
    <property type="entry name" value="LysR_HTH_N"/>
</dbReference>
<keyword evidence="4" id="KW-0010">Activator</keyword>
<keyword evidence="5" id="KW-0804">Transcription</keyword>
<reference evidence="8" key="1">
    <citation type="submission" date="2020-09" db="EMBL/GenBank/DDBJ databases">
        <title>The genome sequence of strain Labrenzia suaedae 4C16A.</title>
        <authorList>
            <person name="Liu Y."/>
        </authorList>
    </citation>
    <scope>NUCLEOTIDE SEQUENCE [LARGE SCALE GENOMIC DNA]</scope>
    <source>
        <strain evidence="8">4C16A</strain>
    </source>
</reference>
<accession>A0ABR9CIN5</accession>
<evidence type="ECO:0000313" key="8">
    <source>
        <dbReference type="Proteomes" id="UP000632063"/>
    </source>
</evidence>
<dbReference type="PANTHER" id="PTHR30346">
    <property type="entry name" value="TRANSCRIPTIONAL DUAL REGULATOR HCAR-RELATED"/>
    <property type="match status" value="1"/>
</dbReference>
<feature type="domain" description="HTH lysR-type" evidence="6">
    <location>
        <begin position="2"/>
        <end position="59"/>
    </location>
</feature>
<comment type="caution">
    <text evidence="7">The sequence shown here is derived from an EMBL/GenBank/DDBJ whole genome shotgun (WGS) entry which is preliminary data.</text>
</comment>
<evidence type="ECO:0000259" key="6">
    <source>
        <dbReference type="PROSITE" id="PS50931"/>
    </source>
</evidence>
<dbReference type="InterPro" id="IPR036388">
    <property type="entry name" value="WH-like_DNA-bd_sf"/>
</dbReference>
<dbReference type="EMBL" id="JACYXI010000001">
    <property type="protein sequence ID" value="MBD8890613.1"/>
    <property type="molecule type" value="Genomic_DNA"/>
</dbReference>
<dbReference type="Pfam" id="PF03466">
    <property type="entry name" value="LysR_substrate"/>
    <property type="match status" value="1"/>
</dbReference>
<dbReference type="PROSITE" id="PS50931">
    <property type="entry name" value="HTH_LYSR"/>
    <property type="match status" value="1"/>
</dbReference>
<dbReference type="RefSeq" id="WP_192146429.1">
    <property type="nucleotide sequence ID" value="NZ_JACYXI010000001.1"/>
</dbReference>